<evidence type="ECO:0000313" key="2">
    <source>
        <dbReference type="Proteomes" id="UP000515917"/>
    </source>
</evidence>
<name>A0A7G3G4Q5_9NEIS</name>
<sequence length="109" mass="11511">MIEQRQKHALNPPVKSMNFLFSVLITITLMGCATSSTGPLSAGADMFVVSRQAGAFPSGREPLLAEALTEANTKCSALGKTMKLVSAAENTGPYILGNYPKVTVIFSCT</sequence>
<gene>
    <name evidence="1" type="ORF">C1H71_00550</name>
</gene>
<reference evidence="1 2" key="1">
    <citation type="submission" date="2018-01" db="EMBL/GenBank/DDBJ databases">
        <title>Genome sequence of Iodobacter sp. strain PCH194 isolated from Indian Trans-Himalaya.</title>
        <authorList>
            <person name="Kumar V."/>
            <person name="Thakur V."/>
            <person name="Kumar S."/>
            <person name="Singh D."/>
        </authorList>
    </citation>
    <scope>NUCLEOTIDE SEQUENCE [LARGE SCALE GENOMIC DNA]</scope>
    <source>
        <strain evidence="1 2">PCH194</strain>
    </source>
</reference>
<protein>
    <recommendedName>
        <fullName evidence="3">Lipoprotein</fullName>
    </recommendedName>
</protein>
<dbReference type="EMBL" id="CP025781">
    <property type="protein sequence ID" value="QBC42194.1"/>
    <property type="molecule type" value="Genomic_DNA"/>
</dbReference>
<evidence type="ECO:0000313" key="1">
    <source>
        <dbReference type="EMBL" id="QBC42194.1"/>
    </source>
</evidence>
<dbReference type="PROSITE" id="PS51257">
    <property type="entry name" value="PROKAR_LIPOPROTEIN"/>
    <property type="match status" value="1"/>
</dbReference>
<dbReference type="Proteomes" id="UP000515917">
    <property type="component" value="Chromosome"/>
</dbReference>
<organism evidence="1 2">
    <name type="scientific">Iodobacter fluviatilis</name>
    <dbReference type="NCBI Taxonomy" id="537"/>
    <lineage>
        <taxon>Bacteria</taxon>
        <taxon>Pseudomonadati</taxon>
        <taxon>Pseudomonadota</taxon>
        <taxon>Betaproteobacteria</taxon>
        <taxon>Neisseriales</taxon>
        <taxon>Chitinibacteraceae</taxon>
        <taxon>Iodobacter</taxon>
    </lineage>
</organism>
<keyword evidence="2" id="KW-1185">Reference proteome</keyword>
<accession>A0A7G3G4Q5</accession>
<proteinExistence type="predicted"/>
<evidence type="ECO:0008006" key="3">
    <source>
        <dbReference type="Google" id="ProtNLM"/>
    </source>
</evidence>
<dbReference type="KEGG" id="ifl:C1H71_00550"/>
<dbReference type="AlphaFoldDB" id="A0A7G3G4Q5"/>